<dbReference type="HOGENOM" id="CLU_080131_0_0_7"/>
<dbReference type="InterPro" id="IPR029045">
    <property type="entry name" value="ClpP/crotonase-like_dom_sf"/>
</dbReference>
<gene>
    <name evidence="1" type="ordered locus">A2cp1_3424</name>
</gene>
<dbReference type="RefSeq" id="WP_015934561.1">
    <property type="nucleotide sequence ID" value="NC_011891.1"/>
</dbReference>
<evidence type="ECO:0008006" key="3">
    <source>
        <dbReference type="Google" id="ProtNLM"/>
    </source>
</evidence>
<sequence length="339" mass="36816">MPTWGGILNEIKAERAKKPAPTPGTEFDIVRRRYLKEVAKTTGRNVVLYATAWTQPGSDPQLTSVTMEDLQGLMEVFHGLAAAKGVDLILHSPGGSAEAAEAIVNYMRSKFSDVRVIVPHAAMSAATMLACSGDRLLMGKHSFLGPIDPQFILSGGDVYTRVAPAHAIMEQFKFAQDECAKNPAKIATWLPILRSLGPSLLMQCRYHTDLAESLVGSWLAKYMLSGHPDAVAKAEAIAKTLNNHDHFKSHSRFIPREELKTLGLVVDDLESDQQLQDLVLSVYHAATHTFSGTGVAVQKIIENNWGKAFIKSQQIVQFQAVKAGGAGSFALPMPPMLAS</sequence>
<evidence type="ECO:0000313" key="2">
    <source>
        <dbReference type="Proteomes" id="UP000007089"/>
    </source>
</evidence>
<keyword evidence="2" id="KW-1185">Reference proteome</keyword>
<dbReference type="InterPro" id="IPR002825">
    <property type="entry name" value="Pept_S49_ser-pept_pro"/>
</dbReference>
<dbReference type="SUPFAM" id="SSF52096">
    <property type="entry name" value="ClpP/crotonase"/>
    <property type="match status" value="1"/>
</dbReference>
<dbReference type="AlphaFoldDB" id="B8JHP2"/>
<reference evidence="1" key="1">
    <citation type="submission" date="2009-01" db="EMBL/GenBank/DDBJ databases">
        <title>Complete sequence of Anaeromyxobacter dehalogenans 2CP-1.</title>
        <authorList>
            <consortium name="US DOE Joint Genome Institute"/>
            <person name="Lucas S."/>
            <person name="Copeland A."/>
            <person name="Lapidus A."/>
            <person name="Glavina del Rio T."/>
            <person name="Dalin E."/>
            <person name="Tice H."/>
            <person name="Bruce D."/>
            <person name="Goodwin L."/>
            <person name="Pitluck S."/>
            <person name="Saunders E."/>
            <person name="Brettin T."/>
            <person name="Detter J.C."/>
            <person name="Han C."/>
            <person name="Larimer F."/>
            <person name="Land M."/>
            <person name="Hauser L."/>
            <person name="Kyrpides N."/>
            <person name="Ovchinnikova G."/>
            <person name="Beliaev A.S."/>
            <person name="Richardson P."/>
        </authorList>
    </citation>
    <scope>NUCLEOTIDE SEQUENCE</scope>
    <source>
        <strain evidence="1">2CP-1</strain>
    </source>
</reference>
<dbReference type="KEGG" id="acp:A2cp1_3424"/>
<protein>
    <recommendedName>
        <fullName evidence="3">Serine protease</fullName>
    </recommendedName>
</protein>
<organism evidence="1 2">
    <name type="scientific">Anaeromyxobacter dehalogenans (strain ATCC BAA-258 / DSM 21875 / 2CP-1)</name>
    <dbReference type="NCBI Taxonomy" id="455488"/>
    <lineage>
        <taxon>Bacteria</taxon>
        <taxon>Pseudomonadati</taxon>
        <taxon>Myxococcota</taxon>
        <taxon>Myxococcia</taxon>
        <taxon>Myxococcales</taxon>
        <taxon>Cystobacterineae</taxon>
        <taxon>Anaeromyxobacteraceae</taxon>
        <taxon>Anaeromyxobacter</taxon>
    </lineage>
</organism>
<evidence type="ECO:0000313" key="1">
    <source>
        <dbReference type="EMBL" id="ACL66754.1"/>
    </source>
</evidence>
<dbReference type="Pfam" id="PF01972">
    <property type="entry name" value="SDH_protease"/>
    <property type="match status" value="1"/>
</dbReference>
<dbReference type="GO" id="GO:0016020">
    <property type="term" value="C:membrane"/>
    <property type="evidence" value="ECO:0007669"/>
    <property type="project" value="InterPro"/>
</dbReference>
<dbReference type="PANTHER" id="PTHR35984">
    <property type="entry name" value="PERIPLASMIC SERINE PROTEASE"/>
    <property type="match status" value="1"/>
</dbReference>
<name>B8JHP2_ANAD2</name>
<dbReference type="Gene3D" id="3.90.226.10">
    <property type="entry name" value="2-enoyl-CoA Hydratase, Chain A, domain 1"/>
    <property type="match status" value="1"/>
</dbReference>
<dbReference type="Proteomes" id="UP000007089">
    <property type="component" value="Chromosome"/>
</dbReference>
<proteinExistence type="predicted"/>
<dbReference type="EMBL" id="CP001359">
    <property type="protein sequence ID" value="ACL66754.1"/>
    <property type="molecule type" value="Genomic_DNA"/>
</dbReference>
<dbReference type="PANTHER" id="PTHR35984:SF1">
    <property type="entry name" value="PERIPLASMIC SERINE PROTEASE"/>
    <property type="match status" value="1"/>
</dbReference>
<accession>B8JHP2</accession>